<dbReference type="NCBIfam" id="TIGR00797">
    <property type="entry name" value="matE"/>
    <property type="match status" value="1"/>
</dbReference>
<dbReference type="CDD" id="cd13136">
    <property type="entry name" value="MATE_DinF_like"/>
    <property type="match status" value="1"/>
</dbReference>
<dbReference type="Pfam" id="PF01554">
    <property type="entry name" value="MatE"/>
    <property type="match status" value="2"/>
</dbReference>
<feature type="transmembrane region" description="Helical" evidence="8">
    <location>
        <begin position="339"/>
        <end position="363"/>
    </location>
</feature>
<evidence type="ECO:0000256" key="1">
    <source>
        <dbReference type="ARBA" id="ARBA00004651"/>
    </source>
</evidence>
<dbReference type="PANTHER" id="PTHR42893:SF46">
    <property type="entry name" value="PROTEIN DETOXIFICATION 44, CHLOROPLASTIC"/>
    <property type="match status" value="1"/>
</dbReference>
<evidence type="ECO:0000256" key="6">
    <source>
        <dbReference type="ARBA" id="ARBA00022989"/>
    </source>
</evidence>
<feature type="transmembrane region" description="Helical" evidence="8">
    <location>
        <begin position="90"/>
        <end position="116"/>
    </location>
</feature>
<keyword evidence="5 8" id="KW-0812">Transmembrane</keyword>
<evidence type="ECO:0000256" key="7">
    <source>
        <dbReference type="ARBA" id="ARBA00023136"/>
    </source>
</evidence>
<evidence type="ECO:0000256" key="3">
    <source>
        <dbReference type="ARBA" id="ARBA00022448"/>
    </source>
</evidence>
<feature type="transmembrane region" description="Helical" evidence="8">
    <location>
        <begin position="375"/>
        <end position="395"/>
    </location>
</feature>
<dbReference type="PANTHER" id="PTHR42893">
    <property type="entry name" value="PROTEIN DETOXIFICATION 44, CHLOROPLASTIC-RELATED"/>
    <property type="match status" value="1"/>
</dbReference>
<protein>
    <submittedName>
        <fullName evidence="9">MATE family efflux protein</fullName>
    </submittedName>
</protein>
<reference evidence="9 10" key="1">
    <citation type="submission" date="2024-06" db="EMBL/GenBank/DDBJ databases">
        <title>Sorghum-associated microbial communities from plants grown in Nebraska, USA.</title>
        <authorList>
            <person name="Schachtman D."/>
        </authorList>
    </citation>
    <scope>NUCLEOTIDE SEQUENCE [LARGE SCALE GENOMIC DNA]</scope>
    <source>
        <strain evidence="9 10">2857</strain>
    </source>
</reference>
<feature type="transmembrane region" description="Helical" evidence="8">
    <location>
        <begin position="307"/>
        <end position="333"/>
    </location>
</feature>
<feature type="transmembrane region" description="Helical" evidence="8">
    <location>
        <begin position="401"/>
        <end position="421"/>
    </location>
</feature>
<dbReference type="EMBL" id="JBEPSJ010000003">
    <property type="protein sequence ID" value="MET4583377.1"/>
    <property type="molecule type" value="Genomic_DNA"/>
</dbReference>
<keyword evidence="6 8" id="KW-1133">Transmembrane helix</keyword>
<evidence type="ECO:0000256" key="4">
    <source>
        <dbReference type="ARBA" id="ARBA00022475"/>
    </source>
</evidence>
<dbReference type="InterPro" id="IPR044644">
    <property type="entry name" value="DinF-like"/>
</dbReference>
<gene>
    <name evidence="9" type="ORF">ABIE21_002896</name>
</gene>
<keyword evidence="7 8" id="KW-0472">Membrane</keyword>
<keyword evidence="10" id="KW-1185">Reference proteome</keyword>
<accession>A0ABV2QSD9</accession>
<feature type="transmembrane region" description="Helical" evidence="8">
    <location>
        <begin position="261"/>
        <end position="286"/>
    </location>
</feature>
<dbReference type="RefSeq" id="WP_354025531.1">
    <property type="nucleotide sequence ID" value="NZ_JBEPSJ010000003.1"/>
</dbReference>
<dbReference type="InterPro" id="IPR048279">
    <property type="entry name" value="MdtK-like"/>
</dbReference>
<dbReference type="PIRSF" id="PIRSF006603">
    <property type="entry name" value="DinF"/>
    <property type="match status" value="1"/>
</dbReference>
<evidence type="ECO:0000256" key="2">
    <source>
        <dbReference type="ARBA" id="ARBA00010199"/>
    </source>
</evidence>
<feature type="transmembrane region" description="Helical" evidence="8">
    <location>
        <begin position="40"/>
        <end position="64"/>
    </location>
</feature>
<comment type="subcellular location">
    <subcellularLocation>
        <location evidence="1">Cell membrane</location>
        <topology evidence="1">Multi-pass membrane protein</topology>
    </subcellularLocation>
</comment>
<feature type="transmembrane region" description="Helical" evidence="8">
    <location>
        <begin position="12"/>
        <end position="34"/>
    </location>
</feature>
<comment type="caution">
    <text evidence="9">The sequence shown here is derived from an EMBL/GenBank/DDBJ whole genome shotgun (WGS) entry which is preliminary data.</text>
</comment>
<feature type="transmembrane region" description="Helical" evidence="8">
    <location>
        <begin position="193"/>
        <end position="211"/>
    </location>
</feature>
<name>A0ABV2QSD9_9MICO</name>
<evidence type="ECO:0000313" key="10">
    <source>
        <dbReference type="Proteomes" id="UP001549257"/>
    </source>
</evidence>
<feature type="transmembrane region" description="Helical" evidence="8">
    <location>
        <begin position="159"/>
        <end position="181"/>
    </location>
</feature>
<sequence>MTRALDRDIRRLALPALGALVAEPLFLLTDTALVGHLGAVPLAGLGIASVVIQTVVGLLVFLAYATTPLVARRLGAGDPTGAVRAGIDGVWLSIAVGAVLLAVGVPSSAWVVGLFGASPEVAQAANTYLAIALWGLPALLMTLAASGLLRGLQDTRTPLVVAGAGFATNAALNALFIYGFGWGIAGSAAGTVVASWGMAAAYLVIIVRAAVRSGARLSPHVSGVGSALRSGGWLLVRTASLRVAMLATVFVATGFGTSELATVQVALTIFSTLAFVLDALAIAGQAMIGHGLGASDVPRVRAITRRLLQFGVGGGALLGLAIAALSAVLPFVFTTDVSVTGPLTTVLLVMAVGIPVAGYVFVLDGVLIGAGDARYLALTGIVNLAVYLPLLWLAGGTDSTGWLWAAFGLGYIGARAVTLGLRACGSGWIVTGTR</sequence>
<comment type="similarity">
    <text evidence="2">Belongs to the multi antimicrobial extrusion (MATE) (TC 2.A.66.1) family.</text>
</comment>
<keyword evidence="3" id="KW-0813">Transport</keyword>
<organism evidence="9 10">
    <name type="scientific">Conyzicola nivalis</name>
    <dbReference type="NCBI Taxonomy" id="1477021"/>
    <lineage>
        <taxon>Bacteria</taxon>
        <taxon>Bacillati</taxon>
        <taxon>Actinomycetota</taxon>
        <taxon>Actinomycetes</taxon>
        <taxon>Micrococcales</taxon>
        <taxon>Microbacteriaceae</taxon>
        <taxon>Conyzicola</taxon>
    </lineage>
</organism>
<dbReference type="InterPro" id="IPR002528">
    <property type="entry name" value="MATE_fam"/>
</dbReference>
<keyword evidence="4" id="KW-1003">Cell membrane</keyword>
<evidence type="ECO:0000313" key="9">
    <source>
        <dbReference type="EMBL" id="MET4583377.1"/>
    </source>
</evidence>
<evidence type="ECO:0000256" key="8">
    <source>
        <dbReference type="SAM" id="Phobius"/>
    </source>
</evidence>
<feature type="transmembrane region" description="Helical" evidence="8">
    <location>
        <begin position="128"/>
        <end position="152"/>
    </location>
</feature>
<evidence type="ECO:0000256" key="5">
    <source>
        <dbReference type="ARBA" id="ARBA00022692"/>
    </source>
</evidence>
<dbReference type="Proteomes" id="UP001549257">
    <property type="component" value="Unassembled WGS sequence"/>
</dbReference>
<proteinExistence type="inferred from homology"/>